<feature type="region of interest" description="Disordered" evidence="1">
    <location>
        <begin position="305"/>
        <end position="362"/>
    </location>
</feature>
<name>A0A9Q1GD27_SYNKA</name>
<gene>
    <name evidence="2" type="ORF">SKAU_G00017800</name>
</gene>
<feature type="region of interest" description="Disordered" evidence="1">
    <location>
        <begin position="144"/>
        <end position="164"/>
    </location>
</feature>
<dbReference type="EMBL" id="JAINUF010000001">
    <property type="protein sequence ID" value="KAJ8381002.1"/>
    <property type="molecule type" value="Genomic_DNA"/>
</dbReference>
<feature type="region of interest" description="Disordered" evidence="1">
    <location>
        <begin position="1"/>
        <end position="66"/>
    </location>
</feature>
<keyword evidence="3" id="KW-1185">Reference proteome</keyword>
<accession>A0A9Q1GD27</accession>
<dbReference type="AlphaFoldDB" id="A0A9Q1GD27"/>
<feature type="region of interest" description="Disordered" evidence="1">
    <location>
        <begin position="252"/>
        <end position="275"/>
    </location>
</feature>
<sequence>MRQGHVVTGPGRSLPAEPALPTAGPVQFPIIPDNHHQPRSPFPRAVPSPSDLAPVKRERQRPKRNPCEISAKAGLWRRGWWRGACGPGTPAQTVLPESDPPGVSMVPWAKRVSLSWSSTVSGGPARTDASLPSHGYTYARRMNRVRPNTHSPPPHPSWGSAWGASPPAGPMRRLLLPMNREVLRVETPPPPRCYLNTGQESFTATPTVAVEMLLLWGNQTSTAREPLTQARRAEVRDEAGRVSKGFLLTAGQENAPREDAPRRLPFPPGSTRVSSSGIPRAEFAVTGATPLSPLLWVNGARERMESTPFTDPLRPTERSPENEVVNPPASSRSKFPSPAHASCRRRRRHVQPNIKRSKVTFR</sequence>
<reference evidence="2" key="1">
    <citation type="journal article" date="2023" name="Science">
        <title>Genome structures resolve the early diversification of teleost fishes.</title>
        <authorList>
            <person name="Parey E."/>
            <person name="Louis A."/>
            <person name="Montfort J."/>
            <person name="Bouchez O."/>
            <person name="Roques C."/>
            <person name="Iampietro C."/>
            <person name="Lluch J."/>
            <person name="Castinel A."/>
            <person name="Donnadieu C."/>
            <person name="Desvignes T."/>
            <person name="Floi Bucao C."/>
            <person name="Jouanno E."/>
            <person name="Wen M."/>
            <person name="Mejri S."/>
            <person name="Dirks R."/>
            <person name="Jansen H."/>
            <person name="Henkel C."/>
            <person name="Chen W.J."/>
            <person name="Zahm M."/>
            <person name="Cabau C."/>
            <person name="Klopp C."/>
            <person name="Thompson A.W."/>
            <person name="Robinson-Rechavi M."/>
            <person name="Braasch I."/>
            <person name="Lecointre G."/>
            <person name="Bobe J."/>
            <person name="Postlethwait J.H."/>
            <person name="Berthelot C."/>
            <person name="Roest Crollius H."/>
            <person name="Guiguen Y."/>
        </authorList>
    </citation>
    <scope>NUCLEOTIDE SEQUENCE</scope>
    <source>
        <strain evidence="2">WJC10195</strain>
    </source>
</reference>
<protein>
    <submittedName>
        <fullName evidence="2">Uncharacterized protein</fullName>
    </submittedName>
</protein>
<evidence type="ECO:0000313" key="3">
    <source>
        <dbReference type="Proteomes" id="UP001152622"/>
    </source>
</evidence>
<evidence type="ECO:0000256" key="1">
    <source>
        <dbReference type="SAM" id="MobiDB-lite"/>
    </source>
</evidence>
<organism evidence="2 3">
    <name type="scientific">Synaphobranchus kaupii</name>
    <name type="common">Kaup's arrowtooth eel</name>
    <dbReference type="NCBI Taxonomy" id="118154"/>
    <lineage>
        <taxon>Eukaryota</taxon>
        <taxon>Metazoa</taxon>
        <taxon>Chordata</taxon>
        <taxon>Craniata</taxon>
        <taxon>Vertebrata</taxon>
        <taxon>Euteleostomi</taxon>
        <taxon>Actinopterygii</taxon>
        <taxon>Neopterygii</taxon>
        <taxon>Teleostei</taxon>
        <taxon>Anguilliformes</taxon>
        <taxon>Synaphobranchidae</taxon>
        <taxon>Synaphobranchus</taxon>
    </lineage>
</organism>
<comment type="caution">
    <text evidence="2">The sequence shown here is derived from an EMBL/GenBank/DDBJ whole genome shotgun (WGS) entry which is preliminary data.</text>
</comment>
<evidence type="ECO:0000313" key="2">
    <source>
        <dbReference type="EMBL" id="KAJ8381002.1"/>
    </source>
</evidence>
<feature type="compositionally biased region" description="Basic residues" evidence="1">
    <location>
        <begin position="342"/>
        <end position="362"/>
    </location>
</feature>
<dbReference type="Proteomes" id="UP001152622">
    <property type="component" value="Chromosome 1"/>
</dbReference>
<proteinExistence type="predicted"/>